<evidence type="ECO:0000256" key="1">
    <source>
        <dbReference type="SAM" id="Phobius"/>
    </source>
</evidence>
<reference evidence="2 3" key="1">
    <citation type="submission" date="2019-03" db="EMBL/GenBank/DDBJ databases">
        <title>Diversity of the mouse oral microbiome.</title>
        <authorList>
            <person name="Joseph S."/>
            <person name="Aduse-Opoku J."/>
            <person name="Curtis M."/>
            <person name="Wade W."/>
            <person name="Hashim A."/>
        </authorList>
    </citation>
    <scope>NUCLEOTIDE SEQUENCE [LARGE SCALE GENOMIC DNA]</scope>
    <source>
        <strain evidence="2 3">WM131</strain>
    </source>
</reference>
<name>A0A4Y9JC92_9STRE</name>
<accession>A0A4Y9JC92</accession>
<keyword evidence="1" id="KW-0472">Membrane</keyword>
<feature type="transmembrane region" description="Helical" evidence="1">
    <location>
        <begin position="12"/>
        <end position="33"/>
    </location>
</feature>
<evidence type="ECO:0000313" key="2">
    <source>
        <dbReference type="EMBL" id="TFU97435.1"/>
    </source>
</evidence>
<gene>
    <name evidence="2" type="ORF">E4T82_07945</name>
</gene>
<protein>
    <submittedName>
        <fullName evidence="2">Uncharacterized protein</fullName>
    </submittedName>
</protein>
<comment type="caution">
    <text evidence="2">The sequence shown here is derived from an EMBL/GenBank/DDBJ whole genome shotgun (WGS) entry which is preliminary data.</text>
</comment>
<keyword evidence="1" id="KW-0812">Transmembrane</keyword>
<organism evidence="2 3">
    <name type="scientific">Streptococcus cuniculi</name>
    <dbReference type="NCBI Taxonomy" id="1432788"/>
    <lineage>
        <taxon>Bacteria</taxon>
        <taxon>Bacillati</taxon>
        <taxon>Bacillota</taxon>
        <taxon>Bacilli</taxon>
        <taxon>Lactobacillales</taxon>
        <taxon>Streptococcaceae</taxon>
        <taxon>Streptococcus</taxon>
    </lineage>
</organism>
<feature type="transmembrane region" description="Helical" evidence="1">
    <location>
        <begin position="45"/>
        <end position="74"/>
    </location>
</feature>
<proteinExistence type="predicted"/>
<dbReference type="EMBL" id="SPPD01000011">
    <property type="protein sequence ID" value="TFU97435.1"/>
    <property type="molecule type" value="Genomic_DNA"/>
</dbReference>
<dbReference type="OrthoDB" id="9883911at2"/>
<dbReference type="AlphaFoldDB" id="A0A4Y9JC92"/>
<dbReference type="RefSeq" id="WP_135182307.1">
    <property type="nucleotide sequence ID" value="NZ_JADGKZ010000011.1"/>
</dbReference>
<dbReference type="Proteomes" id="UP000297253">
    <property type="component" value="Unassembled WGS sequence"/>
</dbReference>
<evidence type="ECO:0000313" key="3">
    <source>
        <dbReference type="Proteomes" id="UP000297253"/>
    </source>
</evidence>
<sequence>MTLFTKTINKLVNVFAFGILIIVFDFGLSVLLKTIQSLNIPYLEFVALIIFWLKITAGLVLAILLLTFMILITINIVNRILYDGLFNWFKSFLATYKLRKFMRLEDSKEDLRESKQSSKIYKQYNKLLKHCYVDLDYSECLILIKAPATVQVTDLLTKMLPKIRDYVANEYPDYKFSPFKKDGKYYICLGGIL</sequence>
<keyword evidence="1" id="KW-1133">Transmembrane helix</keyword>